<dbReference type="GO" id="GO:0016020">
    <property type="term" value="C:membrane"/>
    <property type="evidence" value="ECO:0007669"/>
    <property type="project" value="InterPro"/>
</dbReference>
<reference evidence="4 5" key="1">
    <citation type="submission" date="2021-05" db="EMBL/GenBank/DDBJ databases">
        <title>Comparative genomic studies on the polysaccharide-degrading batcterial strains of the Flammeovirga genus.</title>
        <authorList>
            <person name="Zewei F."/>
            <person name="Zheng Z."/>
            <person name="Yu L."/>
            <person name="Ruyue G."/>
            <person name="Yanhong M."/>
            <person name="Yuanyuan C."/>
            <person name="Jingyan G."/>
            <person name="Wenjun H."/>
        </authorList>
    </citation>
    <scope>NUCLEOTIDE SEQUENCE [LARGE SCALE GENOMIC DNA]</scope>
    <source>
        <strain evidence="4 5">NBRC:100898</strain>
    </source>
</reference>
<accession>A0AAX1N3S9</accession>
<feature type="domain" description="Signal transduction histidine kinase internal region" evidence="3">
    <location>
        <begin position="168"/>
        <end position="244"/>
    </location>
</feature>
<feature type="transmembrane region" description="Helical" evidence="2">
    <location>
        <begin position="86"/>
        <end position="105"/>
    </location>
</feature>
<organism evidence="4 5">
    <name type="scientific">Flammeovirga yaeyamensis</name>
    <dbReference type="NCBI Taxonomy" id="367791"/>
    <lineage>
        <taxon>Bacteria</taxon>
        <taxon>Pseudomonadati</taxon>
        <taxon>Bacteroidota</taxon>
        <taxon>Cytophagia</taxon>
        <taxon>Cytophagales</taxon>
        <taxon>Flammeovirgaceae</taxon>
        <taxon>Flammeovirga</taxon>
    </lineage>
</organism>
<feature type="transmembrane region" description="Helical" evidence="2">
    <location>
        <begin position="7"/>
        <end position="34"/>
    </location>
</feature>
<feature type="coiled-coil region" evidence="1">
    <location>
        <begin position="143"/>
        <end position="175"/>
    </location>
</feature>
<keyword evidence="4" id="KW-0418">Kinase</keyword>
<dbReference type="PANTHER" id="PTHR34220:SF7">
    <property type="entry name" value="SENSOR HISTIDINE KINASE YPDA"/>
    <property type="match status" value="1"/>
</dbReference>
<evidence type="ECO:0000313" key="5">
    <source>
        <dbReference type="Proteomes" id="UP000678679"/>
    </source>
</evidence>
<evidence type="ECO:0000256" key="2">
    <source>
        <dbReference type="SAM" id="Phobius"/>
    </source>
</evidence>
<sequence>MKKKKNLMWLFFLPLTVFCIILIPMSTLAISGYISENKIRHFLTEMLPMILFFSTLAVFTYYFVIEKLNKILPWKKNLILRGLVDFLLVIGMTSLIMWFMHYAFGSDTFVQRFIALKEFDAPVEGMFALPLIENILFVVAIEAIEVINERNELELNLERMEKAQLQTKYSALKNQLDNHFLFNNLSVLSSLIYEDIEKSDQFIQEFAKVYRYVLTISEDVLVPVEQELDFIDAYLFLLKIRFEEGLIIKNELDNDIPEKLIPPLSLQVLIENAIKHNQISKRNPLEIRVYQENDQIIVSNNYQLRDAKEIESTHTGLKNLTEKYKLISDLTPRFGVKEDQYIAELPLINQ</sequence>
<dbReference type="KEGG" id="fya:KMW28_01310"/>
<feature type="transmembrane region" description="Helical" evidence="2">
    <location>
        <begin position="46"/>
        <end position="65"/>
    </location>
</feature>
<dbReference type="RefSeq" id="WP_169664818.1">
    <property type="nucleotide sequence ID" value="NZ_CP076132.1"/>
</dbReference>
<dbReference type="AlphaFoldDB" id="A0AAX1N3S9"/>
<evidence type="ECO:0000313" key="4">
    <source>
        <dbReference type="EMBL" id="QWG02248.1"/>
    </source>
</evidence>
<gene>
    <name evidence="4" type="ORF">KMW28_01310</name>
</gene>
<dbReference type="EMBL" id="CP076132">
    <property type="protein sequence ID" value="QWG02248.1"/>
    <property type="molecule type" value="Genomic_DNA"/>
</dbReference>
<keyword evidence="5" id="KW-1185">Reference proteome</keyword>
<dbReference type="GO" id="GO:0000155">
    <property type="term" value="F:phosphorelay sensor kinase activity"/>
    <property type="evidence" value="ECO:0007669"/>
    <property type="project" value="InterPro"/>
</dbReference>
<dbReference type="InterPro" id="IPR050640">
    <property type="entry name" value="Bact_2-comp_sensor_kinase"/>
</dbReference>
<evidence type="ECO:0000256" key="1">
    <source>
        <dbReference type="SAM" id="Coils"/>
    </source>
</evidence>
<dbReference type="Proteomes" id="UP000678679">
    <property type="component" value="Chromosome 1"/>
</dbReference>
<dbReference type="PANTHER" id="PTHR34220">
    <property type="entry name" value="SENSOR HISTIDINE KINASE YPDA"/>
    <property type="match status" value="1"/>
</dbReference>
<keyword evidence="2" id="KW-0472">Membrane</keyword>
<dbReference type="InterPro" id="IPR010559">
    <property type="entry name" value="Sig_transdc_His_kin_internal"/>
</dbReference>
<keyword evidence="2" id="KW-1133">Transmembrane helix</keyword>
<dbReference type="Pfam" id="PF06580">
    <property type="entry name" value="His_kinase"/>
    <property type="match status" value="1"/>
</dbReference>
<proteinExistence type="predicted"/>
<keyword evidence="2" id="KW-0812">Transmembrane</keyword>
<protein>
    <submittedName>
        <fullName evidence="4">Histidine kinase</fullName>
    </submittedName>
</protein>
<evidence type="ECO:0000259" key="3">
    <source>
        <dbReference type="Pfam" id="PF06580"/>
    </source>
</evidence>
<keyword evidence="1" id="KW-0175">Coiled coil</keyword>
<name>A0AAX1N3S9_9BACT</name>
<keyword evidence="4" id="KW-0808">Transferase</keyword>